<evidence type="ECO:0000313" key="2">
    <source>
        <dbReference type="EMBL" id="GFH27345.1"/>
    </source>
</evidence>
<keyword evidence="3" id="KW-1185">Reference proteome</keyword>
<name>A0A699ZYX9_HAELA</name>
<dbReference type="Proteomes" id="UP000485058">
    <property type="component" value="Unassembled WGS sequence"/>
</dbReference>
<gene>
    <name evidence="2" type="ORF">HaLaN_25650</name>
</gene>
<reference evidence="2 3" key="1">
    <citation type="submission" date="2020-02" db="EMBL/GenBank/DDBJ databases">
        <title>Draft genome sequence of Haematococcus lacustris strain NIES-144.</title>
        <authorList>
            <person name="Morimoto D."/>
            <person name="Nakagawa S."/>
            <person name="Yoshida T."/>
            <person name="Sawayama S."/>
        </authorList>
    </citation>
    <scope>NUCLEOTIDE SEQUENCE [LARGE SCALE GENOMIC DNA]</scope>
    <source>
        <strain evidence="2 3">NIES-144</strain>
    </source>
</reference>
<feature type="compositionally biased region" description="Basic and acidic residues" evidence="1">
    <location>
        <begin position="14"/>
        <end position="25"/>
    </location>
</feature>
<organism evidence="2 3">
    <name type="scientific">Haematococcus lacustris</name>
    <name type="common">Green alga</name>
    <name type="synonym">Haematococcus pluvialis</name>
    <dbReference type="NCBI Taxonomy" id="44745"/>
    <lineage>
        <taxon>Eukaryota</taxon>
        <taxon>Viridiplantae</taxon>
        <taxon>Chlorophyta</taxon>
        <taxon>core chlorophytes</taxon>
        <taxon>Chlorophyceae</taxon>
        <taxon>CS clade</taxon>
        <taxon>Chlamydomonadales</taxon>
        <taxon>Haematococcaceae</taxon>
        <taxon>Haematococcus</taxon>
    </lineage>
</organism>
<dbReference type="AlphaFoldDB" id="A0A699ZYX9"/>
<comment type="caution">
    <text evidence="2">The sequence shown here is derived from an EMBL/GenBank/DDBJ whole genome shotgun (WGS) entry which is preliminary data.</text>
</comment>
<evidence type="ECO:0000256" key="1">
    <source>
        <dbReference type="SAM" id="MobiDB-lite"/>
    </source>
</evidence>
<dbReference type="EMBL" id="BLLF01003439">
    <property type="protein sequence ID" value="GFH27345.1"/>
    <property type="molecule type" value="Genomic_DNA"/>
</dbReference>
<protein>
    <submittedName>
        <fullName evidence="2">Uncharacterized protein</fullName>
    </submittedName>
</protein>
<sequence>MRAGLPLGSSCDGKQAEAEGEGKDLDLWSSDPYDLIAQARPGMELGGSQAAAKLLVVLAVNEDQLEGCVRDLSEHSFYGLQRSNVLLTTQTKKSAYKWDPGSLQWKQVVEYGG</sequence>
<feature type="region of interest" description="Disordered" evidence="1">
    <location>
        <begin position="1"/>
        <end position="25"/>
    </location>
</feature>
<accession>A0A699ZYX9</accession>
<proteinExistence type="predicted"/>
<evidence type="ECO:0000313" key="3">
    <source>
        <dbReference type="Proteomes" id="UP000485058"/>
    </source>
</evidence>